<dbReference type="EMBL" id="MU155488">
    <property type="protein sequence ID" value="KAF9472891.1"/>
    <property type="molecule type" value="Genomic_DNA"/>
</dbReference>
<keyword evidence="1" id="KW-0472">Membrane</keyword>
<keyword evidence="3" id="KW-1185">Reference proteome</keyword>
<comment type="caution">
    <text evidence="2">The sequence shown here is derived from an EMBL/GenBank/DDBJ whole genome shotgun (WGS) entry which is preliminary data.</text>
</comment>
<name>A0A9P5YS08_9AGAR</name>
<sequence length="58" mass="6736">MVRGHSFACSSLVFPSLIRRHEKRHAIIHIVNRILVPFLLVICVLRFRMHGDWLGLSS</sequence>
<evidence type="ECO:0000313" key="3">
    <source>
        <dbReference type="Proteomes" id="UP000807469"/>
    </source>
</evidence>
<accession>A0A9P5YS08</accession>
<keyword evidence="1" id="KW-0812">Transmembrane</keyword>
<feature type="transmembrane region" description="Helical" evidence="1">
    <location>
        <begin position="26"/>
        <end position="47"/>
    </location>
</feature>
<dbReference type="AlphaFoldDB" id="A0A9P5YS08"/>
<proteinExistence type="predicted"/>
<protein>
    <submittedName>
        <fullName evidence="2">Uncharacterized protein</fullName>
    </submittedName>
</protein>
<evidence type="ECO:0000313" key="2">
    <source>
        <dbReference type="EMBL" id="KAF9472891.1"/>
    </source>
</evidence>
<evidence type="ECO:0000256" key="1">
    <source>
        <dbReference type="SAM" id="Phobius"/>
    </source>
</evidence>
<reference evidence="2" key="1">
    <citation type="submission" date="2020-11" db="EMBL/GenBank/DDBJ databases">
        <authorList>
            <consortium name="DOE Joint Genome Institute"/>
            <person name="Ahrendt S."/>
            <person name="Riley R."/>
            <person name="Andreopoulos W."/>
            <person name="Labutti K."/>
            <person name="Pangilinan J."/>
            <person name="Ruiz-Duenas F.J."/>
            <person name="Barrasa J.M."/>
            <person name="Sanchez-Garcia M."/>
            <person name="Camarero S."/>
            <person name="Miyauchi S."/>
            <person name="Serrano A."/>
            <person name="Linde D."/>
            <person name="Babiker R."/>
            <person name="Drula E."/>
            <person name="Ayuso-Fernandez I."/>
            <person name="Pacheco R."/>
            <person name="Padilla G."/>
            <person name="Ferreira P."/>
            <person name="Barriuso J."/>
            <person name="Kellner H."/>
            <person name="Castanera R."/>
            <person name="Alfaro M."/>
            <person name="Ramirez L."/>
            <person name="Pisabarro A.G."/>
            <person name="Kuo A."/>
            <person name="Tritt A."/>
            <person name="Lipzen A."/>
            <person name="He G."/>
            <person name="Yan M."/>
            <person name="Ng V."/>
            <person name="Cullen D."/>
            <person name="Martin F."/>
            <person name="Rosso M.-N."/>
            <person name="Henrissat B."/>
            <person name="Hibbett D."/>
            <person name="Martinez A.T."/>
            <person name="Grigoriev I.V."/>
        </authorList>
    </citation>
    <scope>NUCLEOTIDE SEQUENCE</scope>
    <source>
        <strain evidence="2">CIRM-BRFM 674</strain>
    </source>
</reference>
<organism evidence="2 3">
    <name type="scientific">Pholiota conissans</name>
    <dbReference type="NCBI Taxonomy" id="109636"/>
    <lineage>
        <taxon>Eukaryota</taxon>
        <taxon>Fungi</taxon>
        <taxon>Dikarya</taxon>
        <taxon>Basidiomycota</taxon>
        <taxon>Agaricomycotina</taxon>
        <taxon>Agaricomycetes</taxon>
        <taxon>Agaricomycetidae</taxon>
        <taxon>Agaricales</taxon>
        <taxon>Agaricineae</taxon>
        <taxon>Strophariaceae</taxon>
        <taxon>Pholiota</taxon>
    </lineage>
</organism>
<gene>
    <name evidence="2" type="ORF">BDN70DRAFT_425060</name>
</gene>
<dbReference type="Proteomes" id="UP000807469">
    <property type="component" value="Unassembled WGS sequence"/>
</dbReference>
<keyword evidence="1" id="KW-1133">Transmembrane helix</keyword>